<dbReference type="AlphaFoldDB" id="A0AAD4JKD5"/>
<evidence type="ECO:0000259" key="2">
    <source>
        <dbReference type="PROSITE" id="PS50222"/>
    </source>
</evidence>
<dbReference type="PROSITE" id="PS50222">
    <property type="entry name" value="EF_HAND_2"/>
    <property type="match status" value="1"/>
</dbReference>
<dbReference type="InterPro" id="IPR002048">
    <property type="entry name" value="EF_hand_dom"/>
</dbReference>
<dbReference type="EMBL" id="SDAM02000044">
    <property type="protein sequence ID" value="KAH6834708.1"/>
    <property type="molecule type" value="Genomic_DNA"/>
</dbReference>
<name>A0AAD4JKD5_PERFH</name>
<dbReference type="Gene3D" id="1.10.238.10">
    <property type="entry name" value="EF-hand"/>
    <property type="match status" value="1"/>
</dbReference>
<keyword evidence="1" id="KW-0106">Calcium</keyword>
<evidence type="ECO:0000313" key="3">
    <source>
        <dbReference type="EMBL" id="KAH6834708.1"/>
    </source>
</evidence>
<organism evidence="3 4">
    <name type="scientific">Perilla frutescens var. hirtella</name>
    <name type="common">Perilla citriodora</name>
    <name type="synonym">Perilla setoyensis</name>
    <dbReference type="NCBI Taxonomy" id="608512"/>
    <lineage>
        <taxon>Eukaryota</taxon>
        <taxon>Viridiplantae</taxon>
        <taxon>Streptophyta</taxon>
        <taxon>Embryophyta</taxon>
        <taxon>Tracheophyta</taxon>
        <taxon>Spermatophyta</taxon>
        <taxon>Magnoliopsida</taxon>
        <taxon>eudicotyledons</taxon>
        <taxon>Gunneridae</taxon>
        <taxon>Pentapetalae</taxon>
        <taxon>asterids</taxon>
        <taxon>lamiids</taxon>
        <taxon>Lamiales</taxon>
        <taxon>Lamiaceae</taxon>
        <taxon>Nepetoideae</taxon>
        <taxon>Elsholtzieae</taxon>
        <taxon>Perilla</taxon>
    </lineage>
</organism>
<reference evidence="3 4" key="1">
    <citation type="journal article" date="2021" name="Nat. Commun.">
        <title>Incipient diploidization of the medicinal plant Perilla within 10,000 years.</title>
        <authorList>
            <person name="Zhang Y."/>
            <person name="Shen Q."/>
            <person name="Leng L."/>
            <person name="Zhang D."/>
            <person name="Chen S."/>
            <person name="Shi Y."/>
            <person name="Ning Z."/>
            <person name="Chen S."/>
        </authorList>
    </citation>
    <scope>NUCLEOTIDE SEQUENCE [LARGE SCALE GENOMIC DNA]</scope>
    <source>
        <strain evidence="4">cv. PC099</strain>
    </source>
</reference>
<dbReference type="SUPFAM" id="SSF47473">
    <property type="entry name" value="EF-hand"/>
    <property type="match status" value="1"/>
</dbReference>
<accession>A0AAD4JKD5</accession>
<dbReference type="InterPro" id="IPR018247">
    <property type="entry name" value="EF_Hand_1_Ca_BS"/>
</dbReference>
<dbReference type="SMART" id="SM00054">
    <property type="entry name" value="EFh"/>
    <property type="match status" value="1"/>
</dbReference>
<dbReference type="PROSITE" id="PS00303">
    <property type="entry name" value="S100_CABP"/>
    <property type="match status" value="1"/>
</dbReference>
<comment type="caution">
    <text evidence="3">The sequence shown here is derived from an EMBL/GenBank/DDBJ whole genome shotgun (WGS) entry which is preliminary data.</text>
</comment>
<evidence type="ECO:0000256" key="1">
    <source>
        <dbReference type="ARBA" id="ARBA00022837"/>
    </source>
</evidence>
<dbReference type="PROSITE" id="PS00018">
    <property type="entry name" value="EF_HAND_1"/>
    <property type="match status" value="2"/>
</dbReference>
<sequence length="219" mass="24801">MDVVRAIAEAHYTAGSKEVKSLADEFFRALDTDGDGRVSFHEFLELMNHEGHTRLANHHFFWALDRDRNGFLDFWEVLTLYYIIKSGRPICKCCGFLVIDTFFSCVECFNSSEGSYSLCIHCYRSKRSRHNHNGHQQFLDTFTLLETKKTPTPEHHNIQGRPWECPPVEEPSWSSITPQGQGWTAIVPATRMGGWKAALMALEAGLAIGSISTTLCTIL</sequence>
<dbReference type="GO" id="GO:0005509">
    <property type="term" value="F:calcium ion binding"/>
    <property type="evidence" value="ECO:0007669"/>
    <property type="project" value="InterPro"/>
</dbReference>
<keyword evidence="4" id="KW-1185">Reference proteome</keyword>
<dbReference type="InterPro" id="IPR011992">
    <property type="entry name" value="EF-hand-dom_pair"/>
</dbReference>
<dbReference type="Pfam" id="PF00036">
    <property type="entry name" value="EF-hand_1"/>
    <property type="match status" value="1"/>
</dbReference>
<dbReference type="InterPro" id="IPR001751">
    <property type="entry name" value="S100/CaBP7/8-like_CS"/>
</dbReference>
<dbReference type="CDD" id="cd00051">
    <property type="entry name" value="EFh"/>
    <property type="match status" value="1"/>
</dbReference>
<proteinExistence type="predicted"/>
<protein>
    <recommendedName>
        <fullName evidence="2">EF-hand domain-containing protein</fullName>
    </recommendedName>
</protein>
<evidence type="ECO:0000313" key="4">
    <source>
        <dbReference type="Proteomes" id="UP001190926"/>
    </source>
</evidence>
<dbReference type="Proteomes" id="UP001190926">
    <property type="component" value="Unassembled WGS sequence"/>
</dbReference>
<feature type="domain" description="EF-hand" evidence="2">
    <location>
        <begin position="18"/>
        <end position="53"/>
    </location>
</feature>
<gene>
    <name evidence="3" type="ORF">C2S53_003945</name>
</gene>